<reference evidence="2 3" key="1">
    <citation type="submission" date="2014-01" db="EMBL/GenBank/DDBJ databases">
        <title>Roseivivax halodurans JCM 10272 Genome Sequencing.</title>
        <authorList>
            <person name="Lai Q."/>
            <person name="Li G."/>
            <person name="Shao Z."/>
        </authorList>
    </citation>
    <scope>NUCLEOTIDE SEQUENCE [LARGE SCALE GENOMIC DNA]</scope>
    <source>
        <strain evidence="2 3">JCM 10272</strain>
    </source>
</reference>
<keyword evidence="3" id="KW-1185">Reference proteome</keyword>
<name>X7EB34_9RHOB</name>
<sequence>MTGQLILIAMALTFSFGGLVWARWSQKRLERDDRAGHTPAE</sequence>
<dbReference type="RefSeq" id="WP_280111417.1">
    <property type="nucleotide sequence ID" value="NZ_JALZ01000034.1"/>
</dbReference>
<comment type="caution">
    <text evidence="2">The sequence shown here is derived from an EMBL/GenBank/DDBJ whole genome shotgun (WGS) entry which is preliminary data.</text>
</comment>
<feature type="transmembrane region" description="Helical" evidence="1">
    <location>
        <begin position="6"/>
        <end position="24"/>
    </location>
</feature>
<dbReference type="Proteomes" id="UP000022447">
    <property type="component" value="Unassembled WGS sequence"/>
</dbReference>
<dbReference type="AlphaFoldDB" id="X7EB34"/>
<keyword evidence="1" id="KW-0812">Transmembrane</keyword>
<accession>X7EB34</accession>
<evidence type="ECO:0000313" key="3">
    <source>
        <dbReference type="Proteomes" id="UP000022447"/>
    </source>
</evidence>
<dbReference type="EMBL" id="JALZ01000034">
    <property type="protein sequence ID" value="ETX13167.1"/>
    <property type="molecule type" value="Genomic_DNA"/>
</dbReference>
<evidence type="ECO:0000313" key="2">
    <source>
        <dbReference type="EMBL" id="ETX13167.1"/>
    </source>
</evidence>
<keyword evidence="1" id="KW-1133">Transmembrane helix</keyword>
<protein>
    <submittedName>
        <fullName evidence="2">Uncharacterized protein</fullName>
    </submittedName>
</protein>
<evidence type="ECO:0000256" key="1">
    <source>
        <dbReference type="SAM" id="Phobius"/>
    </source>
</evidence>
<proteinExistence type="predicted"/>
<gene>
    <name evidence="2" type="ORF">OCH239_12925</name>
</gene>
<organism evidence="2 3">
    <name type="scientific">Roseivivax halodurans JCM 10272</name>
    <dbReference type="NCBI Taxonomy" id="1449350"/>
    <lineage>
        <taxon>Bacteria</taxon>
        <taxon>Pseudomonadati</taxon>
        <taxon>Pseudomonadota</taxon>
        <taxon>Alphaproteobacteria</taxon>
        <taxon>Rhodobacterales</taxon>
        <taxon>Roseobacteraceae</taxon>
        <taxon>Roseivivax</taxon>
    </lineage>
</organism>
<keyword evidence="1" id="KW-0472">Membrane</keyword>